<dbReference type="EMBL" id="JAWNGC010000001">
    <property type="protein sequence ID" value="MDY5154306.1"/>
    <property type="molecule type" value="Genomic_DNA"/>
</dbReference>
<dbReference type="AlphaFoldDB" id="A0AAW9HKY0"/>
<dbReference type="Proteomes" id="UP001281731">
    <property type="component" value="Unassembled WGS sequence"/>
</dbReference>
<evidence type="ECO:0000313" key="2">
    <source>
        <dbReference type="Proteomes" id="UP001281731"/>
    </source>
</evidence>
<accession>A0AAW9HKY0</accession>
<reference evidence="1" key="1">
    <citation type="submission" date="2023-10" db="EMBL/GenBank/DDBJ databases">
        <title>Whole Genome based description of the genera Actinobaculum and Actinotignum reveals a complex phylogenetic relationship within the species included in the genus Actinotignum.</title>
        <authorList>
            <person name="Jensen C.S."/>
            <person name="Dargis R."/>
            <person name="Kemp M."/>
            <person name="Christensen J.J."/>
        </authorList>
    </citation>
    <scope>NUCLEOTIDE SEQUENCE</scope>
    <source>
        <strain evidence="1">SLA_B511</strain>
    </source>
</reference>
<evidence type="ECO:0000313" key="1">
    <source>
        <dbReference type="EMBL" id="MDY5154306.1"/>
    </source>
</evidence>
<gene>
    <name evidence="1" type="ORF">R6G80_00990</name>
</gene>
<proteinExistence type="predicted"/>
<comment type="caution">
    <text evidence="1">The sequence shown here is derived from an EMBL/GenBank/DDBJ whole genome shotgun (WGS) entry which is preliminary data.</text>
</comment>
<name>A0AAW9HKY0_9ACTO</name>
<dbReference type="RefSeq" id="WP_320756212.1">
    <property type="nucleotide sequence ID" value="NZ_JAWNGC010000001.1"/>
</dbReference>
<organism evidence="1 2">
    <name type="scientific">Actinotignum urinale</name>
    <dbReference type="NCBI Taxonomy" id="190146"/>
    <lineage>
        <taxon>Bacteria</taxon>
        <taxon>Bacillati</taxon>
        <taxon>Actinomycetota</taxon>
        <taxon>Actinomycetes</taxon>
        <taxon>Actinomycetales</taxon>
        <taxon>Actinomycetaceae</taxon>
        <taxon>Actinotignum</taxon>
    </lineage>
</organism>
<protein>
    <submittedName>
        <fullName evidence="1">Uncharacterized protein</fullName>
    </submittedName>
</protein>
<sequence length="65" mass="7515">MNSKALEKFRQAVEANNLLVMLSLWGEVATDPELRKKGKFLLTRMMDDRAEFSRLCSEVLYDGTF</sequence>